<gene>
    <name evidence="2" type="ORF">BpHYR1_042251</name>
</gene>
<proteinExistence type="predicted"/>
<dbReference type="InterPro" id="IPR018289">
    <property type="entry name" value="MULE_transposase_dom"/>
</dbReference>
<evidence type="ECO:0000313" key="2">
    <source>
        <dbReference type="EMBL" id="RNA37757.1"/>
    </source>
</evidence>
<protein>
    <recommendedName>
        <fullName evidence="1">MULE transposase domain-containing protein</fullName>
    </recommendedName>
</protein>
<organism evidence="2 3">
    <name type="scientific">Brachionus plicatilis</name>
    <name type="common">Marine rotifer</name>
    <name type="synonym">Brachionus muelleri</name>
    <dbReference type="NCBI Taxonomy" id="10195"/>
    <lineage>
        <taxon>Eukaryota</taxon>
        <taxon>Metazoa</taxon>
        <taxon>Spiralia</taxon>
        <taxon>Gnathifera</taxon>
        <taxon>Rotifera</taxon>
        <taxon>Eurotatoria</taxon>
        <taxon>Monogononta</taxon>
        <taxon>Pseudotrocha</taxon>
        <taxon>Ploima</taxon>
        <taxon>Brachionidae</taxon>
        <taxon>Brachionus</taxon>
    </lineage>
</organism>
<evidence type="ECO:0000313" key="3">
    <source>
        <dbReference type="Proteomes" id="UP000276133"/>
    </source>
</evidence>
<comment type="caution">
    <text evidence="2">The sequence shown here is derived from an EMBL/GenBank/DDBJ whole genome shotgun (WGS) entry which is preliminary data.</text>
</comment>
<dbReference type="EMBL" id="REGN01000983">
    <property type="protein sequence ID" value="RNA37757.1"/>
    <property type="molecule type" value="Genomic_DNA"/>
</dbReference>
<dbReference type="Pfam" id="PF10551">
    <property type="entry name" value="MULE"/>
    <property type="match status" value="1"/>
</dbReference>
<keyword evidence="3" id="KW-1185">Reference proteome</keyword>
<evidence type="ECO:0000259" key="1">
    <source>
        <dbReference type="Pfam" id="PF10551"/>
    </source>
</evidence>
<dbReference type="Proteomes" id="UP000276133">
    <property type="component" value="Unassembled WGS sequence"/>
</dbReference>
<dbReference type="OrthoDB" id="10402707at2759"/>
<sequence length="164" mass="18839">MAPRKNKIEDVERYLADHLYFPTIDPNQPFFFGFLTDGKPQQSPIIGNGSQNNPVRIYATTLKLLHLNCNTDNQDHSLFHIDGMYKITIENYPLLVFGRSNPNRTLHPIVFGITSKEEKEDFINFFESIKFVCRLFNINFILKFMMQDAQIACASALNACFPGV</sequence>
<dbReference type="AlphaFoldDB" id="A0A3M7SQ64"/>
<feature type="domain" description="MULE transposase" evidence="1">
    <location>
        <begin position="79"/>
        <end position="163"/>
    </location>
</feature>
<reference evidence="2 3" key="1">
    <citation type="journal article" date="2018" name="Sci. Rep.">
        <title>Genomic signatures of local adaptation to the degree of environmental predictability in rotifers.</title>
        <authorList>
            <person name="Franch-Gras L."/>
            <person name="Hahn C."/>
            <person name="Garcia-Roger E.M."/>
            <person name="Carmona M.J."/>
            <person name="Serra M."/>
            <person name="Gomez A."/>
        </authorList>
    </citation>
    <scope>NUCLEOTIDE SEQUENCE [LARGE SCALE GENOMIC DNA]</scope>
    <source>
        <strain evidence="2">HYR1</strain>
    </source>
</reference>
<name>A0A3M7SQ64_BRAPC</name>
<accession>A0A3M7SQ64</accession>